<feature type="DNA-binding region" description="Homeobox" evidence="6">
    <location>
        <begin position="664"/>
        <end position="723"/>
    </location>
</feature>
<name>A0A834REN7_SARSC</name>
<evidence type="ECO:0000256" key="3">
    <source>
        <dbReference type="ARBA" id="ARBA00023125"/>
    </source>
</evidence>
<gene>
    <name evidence="10" type="ORF">SSS_1369</name>
</gene>
<dbReference type="EMBL" id="WVUK01000049">
    <property type="protein sequence ID" value="KAF7495227.1"/>
    <property type="molecule type" value="Genomic_DNA"/>
</dbReference>
<dbReference type="Pfam" id="PF00046">
    <property type="entry name" value="Homeodomain"/>
    <property type="match status" value="1"/>
</dbReference>
<dbReference type="GO" id="GO:0000977">
    <property type="term" value="F:RNA polymerase II transcription regulatory region sequence-specific DNA binding"/>
    <property type="evidence" value="ECO:0007669"/>
    <property type="project" value="TreeGrafter"/>
</dbReference>
<reference evidence="12" key="1">
    <citation type="journal article" date="2020" name="PLoS Negl. Trop. Dis.">
        <title>High-quality nuclear genome for Sarcoptes scabiei-A critical resource for a neglected parasite.</title>
        <authorList>
            <person name="Korhonen P.K."/>
            <person name="Gasser R.B."/>
            <person name="Ma G."/>
            <person name="Wang T."/>
            <person name="Stroehlein A.J."/>
            <person name="Young N.D."/>
            <person name="Ang C.S."/>
            <person name="Fernando D.D."/>
            <person name="Lu H.C."/>
            <person name="Taylor S."/>
            <person name="Reynolds S.L."/>
            <person name="Mofiz E."/>
            <person name="Najaraj S.H."/>
            <person name="Gowda H."/>
            <person name="Madugundu A."/>
            <person name="Renuse S."/>
            <person name="Holt D."/>
            <person name="Pandey A."/>
            <person name="Papenfuss A.T."/>
            <person name="Fischer K."/>
        </authorList>
    </citation>
    <scope>NUCLEOTIDE SEQUENCE [LARGE SCALE GENOMIC DNA]</scope>
</reference>
<keyword evidence="12" id="KW-1185">Reference proteome</keyword>
<dbReference type="InterPro" id="IPR009057">
    <property type="entry name" value="Homeodomain-like_sf"/>
</dbReference>
<sequence length="1095" mass="122167">MFHHKNLVSISSQNSSTIESCEFNIDKAMLKHSSISFSMTKFPPSTLLSPKSKSPSSSPSSIISPFSSSTSFEQFTNSNSKMVIHEAQTLIKPNPGLPDSPILNQSNINVMEHAVVEQSIHSQSLQQNSSSIDNFLNQQQHLQNIHSNLSMNQENIHNFHSSKNLVNNTDVQDNSTSTSNELIEQSIRNRNSQMIASSSTLPQHQSNFFSLCTTTGGIANNNQSGRILSEAGLSTNDMETSSTIPTALMMTPPPFSQEIPPHNSINHSSHPAATNLMPSSDCMNGAMMNHSNPLNPSSHHNWYSPSYQSNQQYQSSSNVHHAAAIAAAAAVAARHNQSHSNSNFHLQHQINANGMAVSHSQPYGDILEQSDWSSPISNGSFTSPAPNSSLPSYQIPFQGYTNPITSVYPGSHHHSYHRNKLDFYNNHFSNYYNYSNVLLNSAATVAQLPTQQQQHTSVGGSGSASGQNMLPFGHSSNHFDYYFNNQQQSEVPGLGMNRSTNQSIVDNEERQSIYTTNNSNDNGKSLSAAETDVYTSLIAGSVDRKKSQPSSETKNYEFNSSINQTVTSSNITEVNENLEVDNKTNADNNNNNNNNNNNSHVRSFSKNESDNEISANQRNVKRNPINNSTIRNGSQLSSNRKLFNWMNKSTSNSSSSSVGKTRTKDKYRVVYSENQRFELEKEFQFSRYITIRRKSELARQLLLSERQVKIWFQNRRAKDRKQNRKKEEMIKKIDCIKDNHLEQSSFNDDVGPIVDGGNFSIRSNINIDAYFNHHHHHHHHYHHLQHQSLLNQQQNQQSIPSIEFISIVDGDGLSSSQNSHLYPESNQVHHLQHDHQNHSHHHHQQQQQQQEFIRENRIIVNDGGNIENDLLEDYGEQFRKISETIATPSLFSSTPTSSETIKQLVKSTNNAENDDEKNNIKNEKTLGKTSTIIDPDSMMLAAAHQRNQSSLHPLMKTIFESVDLGSNQSDSVVNRDDENPLKSKSSGQISTSIDMDLKHSKIIVNSNSSSSPSSLSSSSSSLSSSSIKLEKFLKNTVTTAKVQHLSPSTSFTRKNCNQIDEITSNKAFSTVPLDDTSPDLNPTGLISFSDVEINE</sequence>
<dbReference type="InterPro" id="IPR017970">
    <property type="entry name" value="Homeobox_CS"/>
</dbReference>
<feature type="compositionally biased region" description="Low complexity" evidence="8">
    <location>
        <begin position="301"/>
        <end position="318"/>
    </location>
</feature>
<dbReference type="PANTHER" id="PTHR24332:SF9">
    <property type="entry name" value="HOMEOTIC PROTEIN CAUDAL"/>
    <property type="match status" value="1"/>
</dbReference>
<proteinExistence type="inferred from homology"/>
<feature type="compositionally biased region" description="Polar residues" evidence="8">
    <location>
        <begin position="268"/>
        <end position="282"/>
    </location>
</feature>
<reference evidence="10" key="2">
    <citation type="submission" date="2020-01" db="EMBL/GenBank/DDBJ databases">
        <authorList>
            <person name="Korhonen P.K.K."/>
            <person name="Guangxu M.G."/>
            <person name="Wang T.W."/>
            <person name="Stroehlein A.J.S."/>
            <person name="Young N.D."/>
            <person name="Ang C.-S.A."/>
            <person name="Fernando D.W.F."/>
            <person name="Lu H.L."/>
            <person name="Taylor S.T."/>
            <person name="Ehtesham M.E.M."/>
            <person name="Najaraj S.H.N."/>
            <person name="Harsha G.H.G."/>
            <person name="Madugundu A.M."/>
            <person name="Renuse S.R."/>
            <person name="Holt D.H."/>
            <person name="Pandey A.P."/>
            <person name="Papenfuss A.P."/>
            <person name="Gasser R.B.G."/>
            <person name="Fischer K.F."/>
        </authorList>
    </citation>
    <scope>NUCLEOTIDE SEQUENCE</scope>
    <source>
        <strain evidence="10">SSS_KF_BRIS2020</strain>
    </source>
</reference>
<feature type="region of interest" description="Disordered" evidence="8">
    <location>
        <begin position="268"/>
        <end position="318"/>
    </location>
</feature>
<dbReference type="PROSITE" id="PS00027">
    <property type="entry name" value="HOMEOBOX_1"/>
    <property type="match status" value="1"/>
</dbReference>
<evidence type="ECO:0000259" key="9">
    <source>
        <dbReference type="PROSITE" id="PS50071"/>
    </source>
</evidence>
<feature type="compositionally biased region" description="Polar residues" evidence="8">
    <location>
        <begin position="599"/>
        <end position="637"/>
    </location>
</feature>
<evidence type="ECO:0000256" key="1">
    <source>
        <dbReference type="ARBA" id="ARBA00004123"/>
    </source>
</evidence>
<dbReference type="InterPro" id="IPR047152">
    <property type="entry name" value="Caudal_homeobox"/>
</dbReference>
<feature type="compositionally biased region" description="Polar residues" evidence="8">
    <location>
        <begin position="289"/>
        <end position="300"/>
    </location>
</feature>
<dbReference type="Proteomes" id="UP000070412">
    <property type="component" value="Unassembled WGS sequence"/>
</dbReference>
<evidence type="ECO:0000256" key="7">
    <source>
        <dbReference type="RuleBase" id="RU000682"/>
    </source>
</evidence>
<dbReference type="CDD" id="cd00086">
    <property type="entry name" value="homeodomain"/>
    <property type="match status" value="1"/>
</dbReference>
<evidence type="ECO:0000256" key="4">
    <source>
        <dbReference type="ARBA" id="ARBA00023155"/>
    </source>
</evidence>
<dbReference type="AlphaFoldDB" id="A0A834REN7"/>
<dbReference type="PROSITE" id="PS50071">
    <property type="entry name" value="HOMEOBOX_2"/>
    <property type="match status" value="1"/>
</dbReference>
<feature type="region of interest" description="Disordered" evidence="8">
    <location>
        <begin position="826"/>
        <end position="850"/>
    </location>
</feature>
<feature type="region of interest" description="Disordered" evidence="8">
    <location>
        <begin position="46"/>
        <end position="66"/>
    </location>
</feature>
<keyword evidence="5 6" id="KW-0539">Nucleus</keyword>
<dbReference type="SMART" id="SM00389">
    <property type="entry name" value="HOX"/>
    <property type="match status" value="1"/>
</dbReference>
<evidence type="ECO:0000256" key="8">
    <source>
        <dbReference type="SAM" id="MobiDB-lite"/>
    </source>
</evidence>
<dbReference type="Gene3D" id="1.10.10.60">
    <property type="entry name" value="Homeodomain-like"/>
    <property type="match status" value="1"/>
</dbReference>
<dbReference type="GO" id="GO:0009887">
    <property type="term" value="P:animal organ morphogenesis"/>
    <property type="evidence" value="ECO:0007669"/>
    <property type="project" value="TreeGrafter"/>
</dbReference>
<feature type="compositionally biased region" description="Low complexity" evidence="8">
    <location>
        <begin position="588"/>
        <end position="598"/>
    </location>
</feature>
<dbReference type="GO" id="GO:0030154">
    <property type="term" value="P:cell differentiation"/>
    <property type="evidence" value="ECO:0007669"/>
    <property type="project" value="TreeGrafter"/>
</dbReference>
<dbReference type="GO" id="GO:0009948">
    <property type="term" value="P:anterior/posterior axis specification"/>
    <property type="evidence" value="ECO:0007669"/>
    <property type="project" value="TreeGrafter"/>
</dbReference>
<feature type="region of interest" description="Disordered" evidence="8">
    <location>
        <begin position="582"/>
        <end position="637"/>
    </location>
</feature>
<evidence type="ECO:0000256" key="2">
    <source>
        <dbReference type="ARBA" id="ARBA00010341"/>
    </source>
</evidence>
<keyword evidence="4 6" id="KW-0371">Homeobox</keyword>
<evidence type="ECO:0000256" key="6">
    <source>
        <dbReference type="PROSITE-ProRule" id="PRU00108"/>
    </source>
</evidence>
<comment type="subcellular location">
    <subcellularLocation>
        <location evidence="1 6 7">Nucleus</location>
    </subcellularLocation>
</comment>
<dbReference type="PANTHER" id="PTHR24332">
    <property type="entry name" value="HOMEOBOX PROTEIN CDX"/>
    <property type="match status" value="1"/>
</dbReference>
<reference evidence="11" key="3">
    <citation type="submission" date="2022-06" db="UniProtKB">
        <authorList>
            <consortium name="EnsemblMetazoa"/>
        </authorList>
    </citation>
    <scope>IDENTIFICATION</scope>
</reference>
<protein>
    <submittedName>
        <fullName evidence="10">Homeobox protein CDX-1</fullName>
    </submittedName>
</protein>
<evidence type="ECO:0000256" key="5">
    <source>
        <dbReference type="ARBA" id="ARBA00023242"/>
    </source>
</evidence>
<keyword evidence="3 6" id="KW-0238">DNA-binding</keyword>
<accession>A0A834REN7</accession>
<dbReference type="GO" id="GO:0005634">
    <property type="term" value="C:nucleus"/>
    <property type="evidence" value="ECO:0007669"/>
    <property type="project" value="UniProtKB-SubCell"/>
</dbReference>
<dbReference type="InterPro" id="IPR001356">
    <property type="entry name" value="HD"/>
</dbReference>
<dbReference type="GO" id="GO:0000981">
    <property type="term" value="F:DNA-binding transcription factor activity, RNA polymerase II-specific"/>
    <property type="evidence" value="ECO:0007669"/>
    <property type="project" value="InterPro"/>
</dbReference>
<evidence type="ECO:0000313" key="12">
    <source>
        <dbReference type="Proteomes" id="UP000070412"/>
    </source>
</evidence>
<evidence type="ECO:0000313" key="10">
    <source>
        <dbReference type="EMBL" id="KAF7495227.1"/>
    </source>
</evidence>
<comment type="similarity">
    <text evidence="2">Belongs to the Caudal homeobox family.</text>
</comment>
<feature type="domain" description="Homeobox" evidence="9">
    <location>
        <begin position="662"/>
        <end position="722"/>
    </location>
</feature>
<organism evidence="10">
    <name type="scientific">Sarcoptes scabiei</name>
    <name type="common">Itch mite</name>
    <name type="synonym">Acarus scabiei</name>
    <dbReference type="NCBI Taxonomy" id="52283"/>
    <lineage>
        <taxon>Eukaryota</taxon>
        <taxon>Metazoa</taxon>
        <taxon>Ecdysozoa</taxon>
        <taxon>Arthropoda</taxon>
        <taxon>Chelicerata</taxon>
        <taxon>Arachnida</taxon>
        <taxon>Acari</taxon>
        <taxon>Acariformes</taxon>
        <taxon>Sarcoptiformes</taxon>
        <taxon>Astigmata</taxon>
        <taxon>Psoroptidia</taxon>
        <taxon>Sarcoptoidea</taxon>
        <taxon>Sarcoptidae</taxon>
        <taxon>Sarcoptinae</taxon>
        <taxon>Sarcoptes</taxon>
    </lineage>
</organism>
<dbReference type="OrthoDB" id="6159439at2759"/>
<dbReference type="EnsemblMetazoa" id="SSS_1369s_mrna">
    <property type="protein sequence ID" value="KAF7495227.1"/>
    <property type="gene ID" value="SSS_1369"/>
</dbReference>
<dbReference type="SUPFAM" id="SSF46689">
    <property type="entry name" value="Homeodomain-like"/>
    <property type="match status" value="1"/>
</dbReference>
<evidence type="ECO:0000313" key="11">
    <source>
        <dbReference type="EnsemblMetazoa" id="KAF7495227.1"/>
    </source>
</evidence>
<feature type="region of interest" description="Disordered" evidence="8">
    <location>
        <begin position="967"/>
        <end position="990"/>
    </location>
</feature>